<protein>
    <submittedName>
        <fullName evidence="1">Uncharacterized protein</fullName>
    </submittedName>
</protein>
<evidence type="ECO:0000313" key="2">
    <source>
        <dbReference type="Proteomes" id="UP000320244"/>
    </source>
</evidence>
<reference evidence="1 2" key="1">
    <citation type="submission" date="2019-05" db="EMBL/GenBank/DDBJ databases">
        <authorList>
            <person name="Lee S.D."/>
        </authorList>
    </citation>
    <scope>NUCLEOTIDE SEQUENCE [LARGE SCALE GENOMIC DNA]</scope>
    <source>
        <strain evidence="1 2">C5-26</strain>
    </source>
</reference>
<sequence length="82" mass="8863">MVRRWQLLPLDHALRASAPVHALAQELADRVADAAGRSRTDLPDLGPATALDQLVVTVYDAQQAGQSAHLDERLTGLLRDIA</sequence>
<evidence type="ECO:0000313" key="1">
    <source>
        <dbReference type="EMBL" id="TWP33464.1"/>
    </source>
</evidence>
<name>A0A563DUU4_9MICO</name>
<keyword evidence="2" id="KW-1185">Reference proteome</keyword>
<dbReference type="RefSeq" id="WP_146320230.1">
    <property type="nucleotide sequence ID" value="NZ_VCQV01000041.1"/>
</dbReference>
<dbReference type="EMBL" id="VCQV01000041">
    <property type="protein sequence ID" value="TWP33464.1"/>
    <property type="molecule type" value="Genomic_DNA"/>
</dbReference>
<dbReference type="Proteomes" id="UP000320244">
    <property type="component" value="Unassembled WGS sequence"/>
</dbReference>
<comment type="caution">
    <text evidence="1">The sequence shown here is derived from an EMBL/GenBank/DDBJ whole genome shotgun (WGS) entry which is preliminary data.</text>
</comment>
<accession>A0A563DUU4</accession>
<dbReference type="AlphaFoldDB" id="A0A563DUU4"/>
<organism evidence="1 2">
    <name type="scientific">Leekyejoonella antrihumi</name>
    <dbReference type="NCBI Taxonomy" id="1660198"/>
    <lineage>
        <taxon>Bacteria</taxon>
        <taxon>Bacillati</taxon>
        <taxon>Actinomycetota</taxon>
        <taxon>Actinomycetes</taxon>
        <taxon>Micrococcales</taxon>
        <taxon>Dermacoccaceae</taxon>
        <taxon>Leekyejoonella</taxon>
    </lineage>
</organism>
<gene>
    <name evidence="1" type="ORF">FGL98_21120</name>
</gene>
<dbReference type="OrthoDB" id="4870634at2"/>
<proteinExistence type="predicted"/>
<reference evidence="1 2" key="2">
    <citation type="submission" date="2019-08" db="EMBL/GenBank/DDBJ databases">
        <title>Jejuicoccus antrihumi gen. nov., sp. nov., a new member of the family Dermacoccaceae isolated from a cave.</title>
        <authorList>
            <person name="Schumann P."/>
            <person name="Kim I.S."/>
        </authorList>
    </citation>
    <scope>NUCLEOTIDE SEQUENCE [LARGE SCALE GENOMIC DNA]</scope>
    <source>
        <strain evidence="1 2">C5-26</strain>
    </source>
</reference>